<evidence type="ECO:0000313" key="13">
    <source>
        <dbReference type="Proteomes" id="UP000438914"/>
    </source>
</evidence>
<evidence type="ECO:0000256" key="8">
    <source>
        <dbReference type="ARBA" id="ARBA00023077"/>
    </source>
</evidence>
<evidence type="ECO:0000256" key="10">
    <source>
        <dbReference type="ARBA" id="ARBA00023237"/>
    </source>
</evidence>
<dbReference type="PANTHER" id="PTHR32552">
    <property type="entry name" value="FERRICHROME IRON RECEPTOR-RELATED"/>
    <property type="match status" value="1"/>
</dbReference>
<evidence type="ECO:0000256" key="2">
    <source>
        <dbReference type="ARBA" id="ARBA00022448"/>
    </source>
</evidence>
<keyword evidence="5 11" id="KW-0812">Transmembrane</keyword>
<keyword evidence="7" id="KW-0406">Ion transport</keyword>
<comment type="caution">
    <text evidence="12">The sequence shown here is derived from an EMBL/GenBank/DDBJ whole genome shotgun (WGS) entry which is preliminary data.</text>
</comment>
<evidence type="ECO:0000256" key="3">
    <source>
        <dbReference type="ARBA" id="ARBA00022452"/>
    </source>
</evidence>
<dbReference type="Proteomes" id="UP000438914">
    <property type="component" value="Unassembled WGS sequence"/>
</dbReference>
<dbReference type="EMBL" id="VUNG01000003">
    <property type="protein sequence ID" value="MST83586.1"/>
    <property type="molecule type" value="Genomic_DNA"/>
</dbReference>
<dbReference type="GO" id="GO:0009279">
    <property type="term" value="C:cell outer membrane"/>
    <property type="evidence" value="ECO:0007669"/>
    <property type="project" value="UniProtKB-SubCell"/>
</dbReference>
<dbReference type="InterPro" id="IPR039426">
    <property type="entry name" value="TonB-dep_rcpt-like"/>
</dbReference>
<dbReference type="PROSITE" id="PS52016">
    <property type="entry name" value="TONB_DEPENDENT_REC_3"/>
    <property type="match status" value="1"/>
</dbReference>
<dbReference type="SUPFAM" id="SSF56935">
    <property type="entry name" value="Porins"/>
    <property type="match status" value="1"/>
</dbReference>
<comment type="subcellular location">
    <subcellularLocation>
        <location evidence="1 11">Cell outer membrane</location>
        <topology evidence="1 11">Multi-pass membrane protein</topology>
    </subcellularLocation>
</comment>
<evidence type="ECO:0000256" key="11">
    <source>
        <dbReference type="PROSITE-ProRule" id="PRU01360"/>
    </source>
</evidence>
<evidence type="ECO:0000256" key="5">
    <source>
        <dbReference type="ARBA" id="ARBA00022692"/>
    </source>
</evidence>
<keyword evidence="13" id="KW-1185">Reference proteome</keyword>
<dbReference type="AlphaFoldDB" id="A0A7K0KCD1"/>
<evidence type="ECO:0000256" key="4">
    <source>
        <dbReference type="ARBA" id="ARBA00022496"/>
    </source>
</evidence>
<keyword evidence="3 11" id="KW-1134">Transmembrane beta strand</keyword>
<keyword evidence="12" id="KW-0675">Receptor</keyword>
<dbReference type="InterPro" id="IPR036942">
    <property type="entry name" value="Beta-barrel_TonB_sf"/>
</dbReference>
<gene>
    <name evidence="12" type="ORF">FYJ73_02620</name>
</gene>
<dbReference type="GO" id="GO:0006826">
    <property type="term" value="P:iron ion transport"/>
    <property type="evidence" value="ECO:0007669"/>
    <property type="project" value="UniProtKB-KW"/>
</dbReference>
<evidence type="ECO:0000256" key="9">
    <source>
        <dbReference type="ARBA" id="ARBA00023136"/>
    </source>
</evidence>
<evidence type="ECO:0000313" key="12">
    <source>
        <dbReference type="EMBL" id="MST83586.1"/>
    </source>
</evidence>
<keyword evidence="8" id="KW-0798">TonB box</keyword>
<dbReference type="RefSeq" id="WP_154533162.1">
    <property type="nucleotide sequence ID" value="NZ_VUNG01000003.1"/>
</dbReference>
<organism evidence="12 13">
    <name type="scientific">Hallella mizrahii</name>
    <dbReference type="NCBI Taxonomy" id="2606637"/>
    <lineage>
        <taxon>Bacteria</taxon>
        <taxon>Pseudomonadati</taxon>
        <taxon>Bacteroidota</taxon>
        <taxon>Bacteroidia</taxon>
        <taxon>Bacteroidales</taxon>
        <taxon>Prevotellaceae</taxon>
        <taxon>Hallella</taxon>
    </lineage>
</organism>
<keyword evidence="6" id="KW-0408">Iron</keyword>
<evidence type="ECO:0000256" key="1">
    <source>
        <dbReference type="ARBA" id="ARBA00004571"/>
    </source>
</evidence>
<dbReference type="PANTHER" id="PTHR32552:SF81">
    <property type="entry name" value="TONB-DEPENDENT OUTER MEMBRANE RECEPTOR"/>
    <property type="match status" value="1"/>
</dbReference>
<dbReference type="Gene3D" id="2.40.170.20">
    <property type="entry name" value="TonB-dependent receptor, beta-barrel domain"/>
    <property type="match status" value="1"/>
</dbReference>
<evidence type="ECO:0000256" key="7">
    <source>
        <dbReference type="ARBA" id="ARBA00023065"/>
    </source>
</evidence>
<keyword evidence="10 11" id="KW-0998">Cell outer membrane</keyword>
<keyword evidence="9 11" id="KW-0472">Membrane</keyword>
<comment type="similarity">
    <text evidence="11">Belongs to the TonB-dependent receptor family.</text>
</comment>
<sequence length="443" mass="49604">MKTAIMANVPAALQSTVSAQYDAAEKQLMNKWFGSNDTQQSTPDFHGDLNALFQQFGAMLGMQGLTLDSYLASLGDKGAQMAALLKGLSAQQLTDYAEEGKNYNTTHAAEIFADGTYKIYKGLNFTLGLRGTYEHQQSGYSSADDNNAFLQTALAQNGGHVIYTPSEKVTASKDYWSWVGRAVLNYLFGHNNAYISAARGRRPGVLYYNNSPEKLSTLKPEIIYSYEVGLKGLVFDGHLRYDLAAYYYDWYHFQTSRFDQQQSMYIASDAGRAHSLGMEASLAWSPCRELTLFGNYSYIDGKFNDKDENGNKQEYAGNRFRLTPKNGFTIGADVEIDLHKSGNFYFRPTYTYKSKIYFEDDNQPAVTAYGTYDLTQKGYGLCNFNLGWRYQPKTVYYEIGIFGKNIFDEKYIVDAGNSGRNIGFPTFIGGTRSVIGVQAKIGF</sequence>
<keyword evidence="2 11" id="KW-0813">Transport</keyword>
<name>A0A7K0KCD1_9BACT</name>
<proteinExistence type="inferred from homology"/>
<evidence type="ECO:0000256" key="6">
    <source>
        <dbReference type="ARBA" id="ARBA00023004"/>
    </source>
</evidence>
<keyword evidence="4" id="KW-0410">Iron transport</keyword>
<accession>A0A7K0KCD1</accession>
<protein>
    <submittedName>
        <fullName evidence="12">TonB-dependent receptor</fullName>
    </submittedName>
</protein>
<reference evidence="12 13" key="1">
    <citation type="submission" date="2019-08" db="EMBL/GenBank/DDBJ databases">
        <title>In-depth cultivation of the pig gut microbiome towards novel bacterial diversity and tailored functional studies.</title>
        <authorList>
            <person name="Wylensek D."/>
            <person name="Hitch T.C.A."/>
            <person name="Clavel T."/>
        </authorList>
    </citation>
    <scope>NUCLEOTIDE SEQUENCE [LARGE SCALE GENOMIC DNA]</scope>
    <source>
        <strain evidence="12 13">LKV-178-WT-2A</strain>
    </source>
</reference>